<keyword evidence="2" id="KW-1185">Reference proteome</keyword>
<proteinExistence type="predicted"/>
<name>A0A2P4XK04_9STRA</name>
<evidence type="ECO:0000313" key="2">
    <source>
        <dbReference type="Proteomes" id="UP000237271"/>
    </source>
</evidence>
<sequence length="192" mass="23250">MVLLGSTTRQDREPRRWRYRIQMQYQLAREQVNEQLREAIQGRADRHNEPVRPRHARKLAHMWHEPFRVLELVDEYAVCMEIAGKEYRLFPVVHVSKIKPVRQIPYRPQIRLTIPDQDRYDFDEALLPEDSWIRDLDNNEYEVEKIDATNQREWMKPILTAELYCMTICEIERIEIDSRSCSHMKSRKEARS</sequence>
<dbReference type="EMBL" id="NCKW01009851">
    <property type="protein sequence ID" value="POM65886.1"/>
    <property type="molecule type" value="Genomic_DNA"/>
</dbReference>
<organism evidence="1 2">
    <name type="scientific">Phytophthora palmivora</name>
    <dbReference type="NCBI Taxonomy" id="4796"/>
    <lineage>
        <taxon>Eukaryota</taxon>
        <taxon>Sar</taxon>
        <taxon>Stramenopiles</taxon>
        <taxon>Oomycota</taxon>
        <taxon>Peronosporomycetes</taxon>
        <taxon>Peronosporales</taxon>
        <taxon>Peronosporaceae</taxon>
        <taxon>Phytophthora</taxon>
    </lineage>
</organism>
<accession>A0A2P4XK04</accession>
<dbReference type="OrthoDB" id="101303at2759"/>
<dbReference type="AlphaFoldDB" id="A0A2P4XK04"/>
<comment type="caution">
    <text evidence="1">The sequence shown here is derived from an EMBL/GenBank/DDBJ whole genome shotgun (WGS) entry which is preliminary data.</text>
</comment>
<evidence type="ECO:0000313" key="1">
    <source>
        <dbReference type="EMBL" id="POM65886.1"/>
    </source>
</evidence>
<evidence type="ECO:0008006" key="3">
    <source>
        <dbReference type="Google" id="ProtNLM"/>
    </source>
</evidence>
<protein>
    <recommendedName>
        <fullName evidence="3">Reverse transcriptase</fullName>
    </recommendedName>
</protein>
<dbReference type="Proteomes" id="UP000237271">
    <property type="component" value="Unassembled WGS sequence"/>
</dbReference>
<gene>
    <name evidence="1" type="ORF">PHPALM_18333</name>
</gene>
<reference evidence="1 2" key="1">
    <citation type="journal article" date="2017" name="Genome Biol. Evol.">
        <title>Phytophthora megakarya and P. palmivora, closely related causal agents of cacao black pod rot, underwent increases in genome sizes and gene numbers by different mechanisms.</title>
        <authorList>
            <person name="Ali S.S."/>
            <person name="Shao J."/>
            <person name="Lary D.J."/>
            <person name="Kronmiller B."/>
            <person name="Shen D."/>
            <person name="Strem M.D."/>
            <person name="Amoako-Attah I."/>
            <person name="Akrofi A.Y."/>
            <person name="Begoude B.A."/>
            <person name="Ten Hoopen G.M."/>
            <person name="Coulibaly K."/>
            <person name="Kebe B.I."/>
            <person name="Melnick R.L."/>
            <person name="Guiltinan M.J."/>
            <person name="Tyler B.M."/>
            <person name="Meinhardt L.W."/>
            <person name="Bailey B.A."/>
        </authorList>
    </citation>
    <scope>NUCLEOTIDE SEQUENCE [LARGE SCALE GENOMIC DNA]</scope>
    <source>
        <strain evidence="2">sbr112.9</strain>
    </source>
</reference>